<reference evidence="2" key="2">
    <citation type="submission" date="2015-01" db="EMBL/GenBank/DDBJ databases">
        <title>Evolutionary Origins and Diversification of the Mycorrhizal Mutualists.</title>
        <authorList>
            <consortium name="DOE Joint Genome Institute"/>
            <consortium name="Mycorrhizal Genomics Consortium"/>
            <person name="Kohler A."/>
            <person name="Kuo A."/>
            <person name="Nagy L.G."/>
            <person name="Floudas D."/>
            <person name="Copeland A."/>
            <person name="Barry K.W."/>
            <person name="Cichocki N."/>
            <person name="Veneault-Fourrey C."/>
            <person name="LaButti K."/>
            <person name="Lindquist E.A."/>
            <person name="Lipzen A."/>
            <person name="Lundell T."/>
            <person name="Morin E."/>
            <person name="Murat C."/>
            <person name="Riley R."/>
            <person name="Ohm R."/>
            <person name="Sun H."/>
            <person name="Tunlid A."/>
            <person name="Henrissat B."/>
            <person name="Grigoriev I.V."/>
            <person name="Hibbett D.S."/>
            <person name="Martin F."/>
        </authorList>
    </citation>
    <scope>NUCLEOTIDE SEQUENCE [LARGE SCALE GENOMIC DNA]</scope>
    <source>
        <strain evidence="2">LaAM-08-1</strain>
    </source>
</reference>
<organism evidence="1 2">
    <name type="scientific">Laccaria amethystina LaAM-08-1</name>
    <dbReference type="NCBI Taxonomy" id="1095629"/>
    <lineage>
        <taxon>Eukaryota</taxon>
        <taxon>Fungi</taxon>
        <taxon>Dikarya</taxon>
        <taxon>Basidiomycota</taxon>
        <taxon>Agaricomycotina</taxon>
        <taxon>Agaricomycetes</taxon>
        <taxon>Agaricomycetidae</taxon>
        <taxon>Agaricales</taxon>
        <taxon>Agaricineae</taxon>
        <taxon>Hydnangiaceae</taxon>
        <taxon>Laccaria</taxon>
    </lineage>
</organism>
<reference evidence="1 2" key="1">
    <citation type="submission" date="2014-04" db="EMBL/GenBank/DDBJ databases">
        <authorList>
            <consortium name="DOE Joint Genome Institute"/>
            <person name="Kuo A."/>
            <person name="Kohler A."/>
            <person name="Nagy L.G."/>
            <person name="Floudas D."/>
            <person name="Copeland A."/>
            <person name="Barry K.W."/>
            <person name="Cichocki N."/>
            <person name="Veneault-Fourrey C."/>
            <person name="LaButti K."/>
            <person name="Lindquist E.A."/>
            <person name="Lipzen A."/>
            <person name="Lundell T."/>
            <person name="Morin E."/>
            <person name="Murat C."/>
            <person name="Sun H."/>
            <person name="Tunlid A."/>
            <person name="Henrissat B."/>
            <person name="Grigoriev I.V."/>
            <person name="Hibbett D.S."/>
            <person name="Martin F."/>
            <person name="Nordberg H.P."/>
            <person name="Cantor M.N."/>
            <person name="Hua S.X."/>
        </authorList>
    </citation>
    <scope>NUCLEOTIDE SEQUENCE [LARGE SCALE GENOMIC DNA]</scope>
    <source>
        <strain evidence="1 2">LaAM-08-1</strain>
    </source>
</reference>
<dbReference type="AlphaFoldDB" id="A0A0C9YB05"/>
<protein>
    <submittedName>
        <fullName evidence="1">Uncharacterized protein</fullName>
    </submittedName>
</protein>
<sequence>MTGVVDGVGECLAEKKDEGDNFVCRKLHQDNVGHRKNDPVGILFYSGKLFLWEQCIMLSMGQNRASCSDEDSKKVALTEFHCNPVKAAAMVEHWHGLWLKQDDG</sequence>
<dbReference type="EMBL" id="KN838561">
    <property type="protein sequence ID" value="KIK05258.1"/>
    <property type="molecule type" value="Genomic_DNA"/>
</dbReference>
<dbReference type="HOGENOM" id="CLU_2250572_0_0_1"/>
<evidence type="ECO:0000313" key="1">
    <source>
        <dbReference type="EMBL" id="KIK05258.1"/>
    </source>
</evidence>
<keyword evidence="2" id="KW-1185">Reference proteome</keyword>
<accession>A0A0C9YB05</accession>
<evidence type="ECO:0000313" key="2">
    <source>
        <dbReference type="Proteomes" id="UP000054477"/>
    </source>
</evidence>
<dbReference type="Proteomes" id="UP000054477">
    <property type="component" value="Unassembled WGS sequence"/>
</dbReference>
<name>A0A0C9YB05_9AGAR</name>
<gene>
    <name evidence="1" type="ORF">K443DRAFT_120590</name>
</gene>
<proteinExistence type="predicted"/>